<sequence>MKQKRTLTTYKQLTMLKNIWKYKNVLSVCTHSIIRLVLVLQLSNTPVNGLENVALKKPTVQSSTWFGVPAGFATLANDGKSYPHYYDGSCSHTDLAYDTQRNQPGWWMVDLLQPYIVESVKVTSRGDWHYPLLNSTIYVSERNPQDDPEFPKEESMGKICVRRKEVGQGETVLLSCGTPVLGRFVTMVKWDRVYGLVLCEFQVFAQAVIVSSSNVQFSVAISAGRKSLATPVISKQGVRSLVECARVCMWKEEIGQMCNALQYKASTSLCECLQLSALHSYKRQLKDPDWKLATPI</sequence>
<evidence type="ECO:0000256" key="6">
    <source>
        <dbReference type="ARBA" id="ARBA00022837"/>
    </source>
</evidence>
<dbReference type="Pfam" id="PF22633">
    <property type="entry name" value="F5_F8_type_C_2"/>
    <property type="match status" value="1"/>
</dbReference>
<gene>
    <name evidence="10" type="primary">LOC101863833</name>
</gene>
<dbReference type="InterPro" id="IPR006585">
    <property type="entry name" value="FTP1"/>
</dbReference>
<dbReference type="PANTHER" id="PTHR45713:SF6">
    <property type="entry name" value="F5_8 TYPE C DOMAIN-CONTAINING PROTEIN"/>
    <property type="match status" value="1"/>
</dbReference>
<evidence type="ECO:0000313" key="9">
    <source>
        <dbReference type="Proteomes" id="UP000694888"/>
    </source>
</evidence>
<accession>A0ABM0JYP6</accession>
<dbReference type="SMART" id="SM00607">
    <property type="entry name" value="FTP"/>
    <property type="match status" value="1"/>
</dbReference>
<keyword evidence="9" id="KW-1185">Reference proteome</keyword>
<dbReference type="PANTHER" id="PTHR45713">
    <property type="entry name" value="FTP DOMAIN-CONTAINING PROTEIN"/>
    <property type="match status" value="1"/>
</dbReference>
<dbReference type="InterPro" id="IPR008979">
    <property type="entry name" value="Galactose-bd-like_sf"/>
</dbReference>
<keyword evidence="5" id="KW-0430">Lectin</keyword>
<dbReference type="RefSeq" id="XP_005104662.1">
    <property type="nucleotide sequence ID" value="XM_005104605.3"/>
</dbReference>
<evidence type="ECO:0000256" key="5">
    <source>
        <dbReference type="ARBA" id="ARBA00022734"/>
    </source>
</evidence>
<dbReference type="GeneID" id="101863833"/>
<keyword evidence="7" id="KW-1015">Disulfide bond</keyword>
<keyword evidence="4" id="KW-0479">Metal-binding</keyword>
<comment type="function">
    <text evidence="1">Acts as a defensive agent. Recognizes blood group fucosylated oligosaccharides including A, B, H and Lewis B-type antigens. Does not recognize Lewis A antigen and has low affinity for monovalent haptens.</text>
</comment>
<dbReference type="Proteomes" id="UP000694888">
    <property type="component" value="Unplaced"/>
</dbReference>
<evidence type="ECO:0000256" key="4">
    <source>
        <dbReference type="ARBA" id="ARBA00022723"/>
    </source>
</evidence>
<keyword evidence="6" id="KW-0106">Calcium</keyword>
<comment type="subunit">
    <text evidence="3">Homotrimer.</text>
</comment>
<evidence type="ECO:0000256" key="7">
    <source>
        <dbReference type="ARBA" id="ARBA00023157"/>
    </source>
</evidence>
<dbReference type="SUPFAM" id="SSF57414">
    <property type="entry name" value="Hairpin loop containing domain-like"/>
    <property type="match status" value="1"/>
</dbReference>
<evidence type="ECO:0000259" key="8">
    <source>
        <dbReference type="SMART" id="SM00607"/>
    </source>
</evidence>
<evidence type="ECO:0000256" key="1">
    <source>
        <dbReference type="ARBA" id="ARBA00002219"/>
    </source>
</evidence>
<organism evidence="9 10">
    <name type="scientific">Aplysia californica</name>
    <name type="common">California sea hare</name>
    <dbReference type="NCBI Taxonomy" id="6500"/>
    <lineage>
        <taxon>Eukaryota</taxon>
        <taxon>Metazoa</taxon>
        <taxon>Spiralia</taxon>
        <taxon>Lophotrochozoa</taxon>
        <taxon>Mollusca</taxon>
        <taxon>Gastropoda</taxon>
        <taxon>Heterobranchia</taxon>
        <taxon>Euthyneura</taxon>
        <taxon>Tectipleura</taxon>
        <taxon>Aplysiida</taxon>
        <taxon>Aplysioidea</taxon>
        <taxon>Aplysiidae</taxon>
        <taxon>Aplysia</taxon>
    </lineage>
</organism>
<evidence type="ECO:0000256" key="3">
    <source>
        <dbReference type="ARBA" id="ARBA00011233"/>
    </source>
</evidence>
<dbReference type="Gene3D" id="2.60.120.260">
    <property type="entry name" value="Galactose-binding domain-like"/>
    <property type="match status" value="1"/>
</dbReference>
<dbReference type="SUPFAM" id="SSF49785">
    <property type="entry name" value="Galactose-binding domain-like"/>
    <property type="match status" value="1"/>
</dbReference>
<evidence type="ECO:0000313" key="10">
    <source>
        <dbReference type="RefSeq" id="XP_005104662.1"/>
    </source>
</evidence>
<comment type="similarity">
    <text evidence="2">Belongs to the fucolectin family.</text>
</comment>
<evidence type="ECO:0000256" key="2">
    <source>
        <dbReference type="ARBA" id="ARBA00010147"/>
    </source>
</evidence>
<protein>
    <submittedName>
        <fullName evidence="10">Pentraxin fusion protein</fullName>
    </submittedName>
</protein>
<reference evidence="10" key="1">
    <citation type="submission" date="2025-08" db="UniProtKB">
        <authorList>
            <consortium name="RefSeq"/>
        </authorList>
    </citation>
    <scope>IDENTIFICATION</scope>
</reference>
<name>A0ABM0JYP6_APLCA</name>
<feature type="domain" description="Fucolectin tachylectin-4 pentraxin-1" evidence="8">
    <location>
        <begin position="50"/>
        <end position="210"/>
    </location>
</feature>
<dbReference type="InterPro" id="IPR051941">
    <property type="entry name" value="BG_Antigen-Binding_Lectin"/>
</dbReference>
<proteinExistence type="inferred from homology"/>